<keyword evidence="1" id="KW-1133">Transmembrane helix</keyword>
<reference evidence="2" key="1">
    <citation type="submission" date="2023-03" db="EMBL/GenBank/DDBJ databases">
        <authorList>
            <person name="Cleenwerck I."/>
        </authorList>
    </citation>
    <scope>NUCLEOTIDE SEQUENCE</scope>
    <source>
        <strain evidence="2">LMG 32879</strain>
    </source>
</reference>
<dbReference type="EMBL" id="CATKSH010000037">
    <property type="protein sequence ID" value="CAI9122205.1"/>
    <property type="molecule type" value="Genomic_DNA"/>
</dbReference>
<organism evidence="2 3">
    <name type="scientific">Brytella acorum</name>
    <dbReference type="NCBI Taxonomy" id="2959299"/>
    <lineage>
        <taxon>Bacteria</taxon>
        <taxon>Pseudomonadati</taxon>
        <taxon>Pseudomonadota</taxon>
        <taxon>Alphaproteobacteria</taxon>
        <taxon>Acetobacterales</taxon>
        <taxon>Acetobacteraceae</taxon>
        <taxon>Brytella</taxon>
    </lineage>
</organism>
<accession>A0AA35V9X9</accession>
<comment type="caution">
    <text evidence="2">The sequence shown here is derived from an EMBL/GenBank/DDBJ whole genome shotgun (WGS) entry which is preliminary data.</text>
</comment>
<proteinExistence type="predicted"/>
<feature type="transmembrane region" description="Helical" evidence="1">
    <location>
        <begin position="21"/>
        <end position="40"/>
    </location>
</feature>
<dbReference type="RefSeq" id="WP_289841119.1">
    <property type="nucleotide sequence ID" value="NZ_CATKSH010000037.1"/>
</dbReference>
<evidence type="ECO:0000313" key="3">
    <source>
        <dbReference type="Proteomes" id="UP001176960"/>
    </source>
</evidence>
<evidence type="ECO:0000256" key="1">
    <source>
        <dbReference type="SAM" id="Phobius"/>
    </source>
</evidence>
<keyword evidence="1" id="KW-0472">Membrane</keyword>
<name>A0AA35V9X9_9PROT</name>
<evidence type="ECO:0000313" key="2">
    <source>
        <dbReference type="EMBL" id="CAI9122205.1"/>
    </source>
</evidence>
<protein>
    <submittedName>
        <fullName evidence="2">Uncharacterized protein</fullName>
    </submittedName>
</protein>
<sequence>MMQEPTHPVFARIKTVVMADKALSCACVGGFCFLIGLVAGHMEERGAFALQLISLVCFALAIRFEKNANAWMFYALFLGASFILIMMDFTMSGSLTQLRSTRLFSAD</sequence>
<dbReference type="AlphaFoldDB" id="A0AA35V9X9"/>
<keyword evidence="3" id="KW-1185">Reference proteome</keyword>
<feature type="transmembrane region" description="Helical" evidence="1">
    <location>
        <begin position="46"/>
        <end position="64"/>
    </location>
</feature>
<dbReference type="Proteomes" id="UP001176960">
    <property type="component" value="Unassembled WGS sequence"/>
</dbReference>
<gene>
    <name evidence="2" type="ORF">LMG32879_003065</name>
</gene>
<keyword evidence="1" id="KW-0812">Transmembrane</keyword>
<feature type="transmembrane region" description="Helical" evidence="1">
    <location>
        <begin position="71"/>
        <end position="91"/>
    </location>
</feature>